<reference evidence="1" key="1">
    <citation type="submission" date="2020-05" db="EMBL/GenBank/DDBJ databases">
        <authorList>
            <person name="Rincon C."/>
            <person name="Sanders R I."/>
            <person name="Robbins C."/>
            <person name="Chaturvedi A."/>
        </authorList>
    </citation>
    <scope>NUCLEOTIDE SEQUENCE</scope>
    <source>
        <strain evidence="1">CHB12</strain>
    </source>
</reference>
<sequence length="85" mass="10169">MKFEKKRRHYKIEKQFKESDEYRKANPLSIKHIQSATHPQAIYTSRLLNSFTKDLPQCDKNMDSSLLKYDDNMNNNSIKIIDFTK</sequence>
<proteinExistence type="predicted"/>
<dbReference type="EMBL" id="CAGKOT010000009">
    <property type="protein sequence ID" value="CAB5354883.1"/>
    <property type="molecule type" value="Genomic_DNA"/>
</dbReference>
<gene>
    <name evidence="1" type="ORF">CHRIB12_LOCUS6008</name>
</gene>
<evidence type="ECO:0000313" key="2">
    <source>
        <dbReference type="Proteomes" id="UP000684084"/>
    </source>
</evidence>
<dbReference type="OrthoDB" id="6718656at2759"/>
<protein>
    <submittedName>
        <fullName evidence="1">Uncharacterized protein</fullName>
    </submittedName>
</protein>
<evidence type="ECO:0000313" key="1">
    <source>
        <dbReference type="EMBL" id="CAB5354883.1"/>
    </source>
</evidence>
<comment type="caution">
    <text evidence="1">The sequence shown here is derived from an EMBL/GenBank/DDBJ whole genome shotgun (WGS) entry which is preliminary data.</text>
</comment>
<organism evidence="1 2">
    <name type="scientific">Rhizophagus irregularis</name>
    <dbReference type="NCBI Taxonomy" id="588596"/>
    <lineage>
        <taxon>Eukaryota</taxon>
        <taxon>Fungi</taxon>
        <taxon>Fungi incertae sedis</taxon>
        <taxon>Mucoromycota</taxon>
        <taxon>Glomeromycotina</taxon>
        <taxon>Glomeromycetes</taxon>
        <taxon>Glomerales</taxon>
        <taxon>Glomeraceae</taxon>
        <taxon>Rhizophagus</taxon>
    </lineage>
</organism>
<dbReference type="Proteomes" id="UP000684084">
    <property type="component" value="Unassembled WGS sequence"/>
</dbReference>
<dbReference type="AlphaFoldDB" id="A0A915YZJ6"/>
<accession>A0A915YZJ6</accession>
<name>A0A915YZJ6_9GLOM</name>